<dbReference type="AlphaFoldDB" id="A0A3E0HBV5"/>
<evidence type="ECO:0000313" key="5">
    <source>
        <dbReference type="Proteomes" id="UP000256269"/>
    </source>
</evidence>
<evidence type="ECO:0000313" key="4">
    <source>
        <dbReference type="EMBL" id="REH41050.1"/>
    </source>
</evidence>
<sequence length="192" mass="20916">MEEIPARERILTAAEELFAETGFEATPTSKIAERAGVPKGLVHYYFKRKPDLLVALVERLPDERIDLSGVVVDGDVAGSLRGLLAELDRRRQESLVLSSLLYREADTHHTVRDALQSRFRKLVGLIRKVIMAAGSEVQCKADVDSAAELLALAVSYQHSVARHAAEPELGSVTMERELAFISDALALGAGAP</sequence>
<comment type="caution">
    <text evidence="4">The sequence shown here is derived from an EMBL/GenBank/DDBJ whole genome shotgun (WGS) entry which is preliminary data.</text>
</comment>
<dbReference type="PANTHER" id="PTHR30055:SF226">
    <property type="entry name" value="HTH-TYPE TRANSCRIPTIONAL REGULATOR PKSA"/>
    <property type="match status" value="1"/>
</dbReference>
<dbReference type="EMBL" id="QUNO01000012">
    <property type="protein sequence ID" value="REH41050.1"/>
    <property type="molecule type" value="Genomic_DNA"/>
</dbReference>
<dbReference type="PROSITE" id="PS50977">
    <property type="entry name" value="HTH_TETR_2"/>
    <property type="match status" value="1"/>
</dbReference>
<name>A0A3E0HBV5_9PSEU</name>
<dbReference type="Proteomes" id="UP000256269">
    <property type="component" value="Unassembled WGS sequence"/>
</dbReference>
<dbReference type="InterPro" id="IPR009057">
    <property type="entry name" value="Homeodomain-like_sf"/>
</dbReference>
<protein>
    <submittedName>
        <fullName evidence="4">AcrR family transcriptional regulator</fullName>
    </submittedName>
</protein>
<evidence type="ECO:0000259" key="3">
    <source>
        <dbReference type="PROSITE" id="PS50977"/>
    </source>
</evidence>
<dbReference type="RefSeq" id="WP_116178241.1">
    <property type="nucleotide sequence ID" value="NZ_CP144375.1"/>
</dbReference>
<keyword evidence="5" id="KW-1185">Reference proteome</keyword>
<proteinExistence type="predicted"/>
<evidence type="ECO:0000256" key="1">
    <source>
        <dbReference type="ARBA" id="ARBA00023125"/>
    </source>
</evidence>
<reference evidence="4 5" key="1">
    <citation type="submission" date="2018-08" db="EMBL/GenBank/DDBJ databases">
        <title>Genomic Encyclopedia of Archaeal and Bacterial Type Strains, Phase II (KMG-II): from individual species to whole genera.</title>
        <authorList>
            <person name="Goeker M."/>
        </authorList>
    </citation>
    <scope>NUCLEOTIDE SEQUENCE [LARGE SCALE GENOMIC DNA]</scope>
    <source>
        <strain evidence="4 5">DSM 45791</strain>
    </source>
</reference>
<dbReference type="GO" id="GO:0000976">
    <property type="term" value="F:transcription cis-regulatory region binding"/>
    <property type="evidence" value="ECO:0007669"/>
    <property type="project" value="TreeGrafter"/>
</dbReference>
<dbReference type="OrthoDB" id="2356263at2"/>
<dbReference type="SUPFAM" id="SSF46689">
    <property type="entry name" value="Homeodomain-like"/>
    <property type="match status" value="1"/>
</dbReference>
<dbReference type="Gene3D" id="1.10.357.10">
    <property type="entry name" value="Tetracycline Repressor, domain 2"/>
    <property type="match status" value="1"/>
</dbReference>
<accession>A0A3E0HBV5</accession>
<dbReference type="InterPro" id="IPR001647">
    <property type="entry name" value="HTH_TetR"/>
</dbReference>
<evidence type="ECO:0000256" key="2">
    <source>
        <dbReference type="PROSITE-ProRule" id="PRU00335"/>
    </source>
</evidence>
<dbReference type="PRINTS" id="PR00455">
    <property type="entry name" value="HTHTETR"/>
</dbReference>
<dbReference type="PANTHER" id="PTHR30055">
    <property type="entry name" value="HTH-TYPE TRANSCRIPTIONAL REGULATOR RUTR"/>
    <property type="match status" value="1"/>
</dbReference>
<dbReference type="GO" id="GO:0003700">
    <property type="term" value="F:DNA-binding transcription factor activity"/>
    <property type="evidence" value="ECO:0007669"/>
    <property type="project" value="TreeGrafter"/>
</dbReference>
<keyword evidence="1 2" id="KW-0238">DNA-binding</keyword>
<dbReference type="InterPro" id="IPR050109">
    <property type="entry name" value="HTH-type_TetR-like_transc_reg"/>
</dbReference>
<organism evidence="4 5">
    <name type="scientific">Kutzneria buriramensis</name>
    <dbReference type="NCBI Taxonomy" id="1045776"/>
    <lineage>
        <taxon>Bacteria</taxon>
        <taxon>Bacillati</taxon>
        <taxon>Actinomycetota</taxon>
        <taxon>Actinomycetes</taxon>
        <taxon>Pseudonocardiales</taxon>
        <taxon>Pseudonocardiaceae</taxon>
        <taxon>Kutzneria</taxon>
    </lineage>
</organism>
<gene>
    <name evidence="4" type="ORF">BCF44_112132</name>
</gene>
<feature type="DNA-binding region" description="H-T-H motif" evidence="2">
    <location>
        <begin position="27"/>
        <end position="46"/>
    </location>
</feature>
<feature type="domain" description="HTH tetR-type" evidence="3">
    <location>
        <begin position="4"/>
        <end position="64"/>
    </location>
</feature>
<dbReference type="Pfam" id="PF00440">
    <property type="entry name" value="TetR_N"/>
    <property type="match status" value="1"/>
</dbReference>